<dbReference type="GO" id="GO:0033214">
    <property type="term" value="P:siderophore-iron import into cell"/>
    <property type="evidence" value="ECO:0007669"/>
    <property type="project" value="TreeGrafter"/>
</dbReference>
<evidence type="ECO:0000256" key="5">
    <source>
        <dbReference type="ARBA" id="ARBA00022692"/>
    </source>
</evidence>
<evidence type="ECO:0000256" key="3">
    <source>
        <dbReference type="ARBA" id="ARBA00022448"/>
    </source>
</evidence>
<reference evidence="9 10" key="2">
    <citation type="journal article" date="2017" name="Int. J. Syst. Evol. Microbiol.">
        <title>Gordonia phthalatica sp. nov., a di-n-butyl phthalate-degrading bacterium isolated from activated sludge.</title>
        <authorList>
            <person name="Jin D."/>
            <person name="Kong X."/>
            <person name="Jia M."/>
            <person name="Yu X."/>
            <person name="Wang X."/>
            <person name="Zhuang X."/>
            <person name="Deng Y."/>
            <person name="Bai Z."/>
        </authorList>
    </citation>
    <scope>NUCLEOTIDE SEQUENCE [LARGE SCALE GENOMIC DNA]</scope>
    <source>
        <strain evidence="9 10">QH-11</strain>
    </source>
</reference>
<dbReference type="Pfam" id="PF01032">
    <property type="entry name" value="FecCD"/>
    <property type="match status" value="1"/>
</dbReference>
<reference evidence="10" key="1">
    <citation type="submission" date="2015-06" db="EMBL/GenBank/DDBJ databases">
        <title>Complete genome sequence and metabolic analysis of phthalate degradation pathway in Gordonia sp. QH-11.</title>
        <authorList>
            <person name="Jin D."/>
            <person name="Kong X."/>
            <person name="Bai Z."/>
        </authorList>
    </citation>
    <scope>NUCLEOTIDE SEQUENCE [LARGE SCALE GENOMIC DNA]</scope>
    <source>
        <strain evidence="10">QH-11</strain>
    </source>
</reference>
<dbReference type="SUPFAM" id="SSF81345">
    <property type="entry name" value="ABC transporter involved in vitamin B12 uptake, BtuC"/>
    <property type="match status" value="1"/>
</dbReference>
<evidence type="ECO:0000256" key="6">
    <source>
        <dbReference type="ARBA" id="ARBA00022989"/>
    </source>
</evidence>
<dbReference type="KEGG" id="goq:ACH46_18800"/>
<dbReference type="PATRIC" id="fig|1136941.3.peg.3848"/>
<dbReference type="GO" id="GO:0005886">
    <property type="term" value="C:plasma membrane"/>
    <property type="evidence" value="ECO:0007669"/>
    <property type="project" value="UniProtKB-SubCell"/>
</dbReference>
<dbReference type="CDD" id="cd06550">
    <property type="entry name" value="TM_ABC_iron-siderophores_like"/>
    <property type="match status" value="1"/>
</dbReference>
<protein>
    <submittedName>
        <fullName evidence="9">Iron ABC transporter</fullName>
    </submittedName>
</protein>
<comment type="subcellular location">
    <subcellularLocation>
        <location evidence="1">Cell membrane</location>
        <topology evidence="1">Multi-pass membrane protein</topology>
    </subcellularLocation>
</comment>
<comment type="similarity">
    <text evidence="2">Belongs to the binding-protein-dependent transport system permease family. FecCD subfamily.</text>
</comment>
<dbReference type="STRING" id="1136941.ACH46_18800"/>
<dbReference type="PANTHER" id="PTHR30472:SF24">
    <property type="entry name" value="FERRIC ENTEROBACTIN TRANSPORT SYSTEM PERMEASE PROTEIN FEPG"/>
    <property type="match status" value="1"/>
</dbReference>
<evidence type="ECO:0000313" key="9">
    <source>
        <dbReference type="EMBL" id="ALG87034.1"/>
    </source>
</evidence>
<proteinExistence type="inferred from homology"/>
<evidence type="ECO:0000256" key="1">
    <source>
        <dbReference type="ARBA" id="ARBA00004651"/>
    </source>
</evidence>
<feature type="transmembrane region" description="Helical" evidence="8">
    <location>
        <begin position="87"/>
        <end position="105"/>
    </location>
</feature>
<evidence type="ECO:0000256" key="2">
    <source>
        <dbReference type="ARBA" id="ARBA00007935"/>
    </source>
</evidence>
<feature type="transmembrane region" description="Helical" evidence="8">
    <location>
        <begin position="172"/>
        <end position="195"/>
    </location>
</feature>
<dbReference type="GO" id="GO:0022857">
    <property type="term" value="F:transmembrane transporter activity"/>
    <property type="evidence" value="ECO:0007669"/>
    <property type="project" value="InterPro"/>
</dbReference>
<dbReference type="OrthoDB" id="4455417at2"/>
<keyword evidence="5 8" id="KW-0812">Transmembrane</keyword>
<keyword evidence="3" id="KW-0813">Transport</keyword>
<feature type="transmembrane region" description="Helical" evidence="8">
    <location>
        <begin position="265"/>
        <end position="290"/>
    </location>
</feature>
<dbReference type="InterPro" id="IPR000522">
    <property type="entry name" value="ABC_transptr_permease_BtuC"/>
</dbReference>
<evidence type="ECO:0000313" key="10">
    <source>
        <dbReference type="Proteomes" id="UP000063789"/>
    </source>
</evidence>
<organism evidence="9 10">
    <name type="scientific">Gordonia phthalatica</name>
    <dbReference type="NCBI Taxonomy" id="1136941"/>
    <lineage>
        <taxon>Bacteria</taxon>
        <taxon>Bacillati</taxon>
        <taxon>Actinomycetota</taxon>
        <taxon>Actinomycetes</taxon>
        <taxon>Mycobacteriales</taxon>
        <taxon>Gordoniaceae</taxon>
        <taxon>Gordonia</taxon>
    </lineage>
</organism>
<gene>
    <name evidence="9" type="ORF">ACH46_18800</name>
</gene>
<evidence type="ECO:0000256" key="4">
    <source>
        <dbReference type="ARBA" id="ARBA00022475"/>
    </source>
</evidence>
<dbReference type="Gene3D" id="1.10.3470.10">
    <property type="entry name" value="ABC transporter involved in vitamin B12 uptake, BtuC"/>
    <property type="match status" value="1"/>
</dbReference>
<name>A0A0N9N8K3_9ACTN</name>
<dbReference type="PANTHER" id="PTHR30472">
    <property type="entry name" value="FERRIC ENTEROBACTIN TRANSPORT SYSTEM PERMEASE PROTEIN"/>
    <property type="match status" value="1"/>
</dbReference>
<evidence type="ECO:0000256" key="7">
    <source>
        <dbReference type="ARBA" id="ARBA00023136"/>
    </source>
</evidence>
<feature type="transmembrane region" description="Helical" evidence="8">
    <location>
        <begin position="33"/>
        <end position="53"/>
    </location>
</feature>
<dbReference type="EMBL" id="CP011853">
    <property type="protein sequence ID" value="ALG87034.1"/>
    <property type="molecule type" value="Genomic_DNA"/>
</dbReference>
<feature type="transmembrane region" description="Helical" evidence="8">
    <location>
        <begin position="331"/>
        <end position="351"/>
    </location>
</feature>
<keyword evidence="10" id="KW-1185">Reference proteome</keyword>
<feature type="transmembrane region" description="Helical" evidence="8">
    <location>
        <begin position="144"/>
        <end position="165"/>
    </location>
</feature>
<dbReference type="InterPro" id="IPR037294">
    <property type="entry name" value="ABC_BtuC-like"/>
</dbReference>
<keyword evidence="6 8" id="KW-1133">Transmembrane helix</keyword>
<feature type="transmembrane region" description="Helical" evidence="8">
    <location>
        <begin position="117"/>
        <end position="138"/>
    </location>
</feature>
<sequence length="359" mass="36098">MPVDPAPSEAVPALPTGVRMGSDVSFVFRLRPVLVTAVAAALAFVCFCASIRIGDLPMSFGDVLQALVGAGDEVNRFIVNDLRLPRALMGVIVGAALGMSGAIVQSISHNPLASPDLLGISSGAGVAAVFLITAGGTAAGLSRYGLPAAALAGGLVTGAIVYVLAARGGMDGIRLILIGVAVNALMHAVITWMLVRADMRDVGAAKTWLVGSLDARTWDQIVGVGAVAAVAAMIALGASFALRAVQLGDDVARGLGVGIGRTRAVLLIAAVVLAAVSVAGAGPIAFVAFVCPQVALRLTGLSSPPLVSSAVIGAAMLSGADLLTRTLLPDYLPVGIVTSAVGGPFLVYLLVRQNLKGKR</sequence>
<evidence type="ECO:0000256" key="8">
    <source>
        <dbReference type="SAM" id="Phobius"/>
    </source>
</evidence>
<feature type="transmembrane region" description="Helical" evidence="8">
    <location>
        <begin position="221"/>
        <end position="245"/>
    </location>
</feature>
<accession>A0A0N9N8K3</accession>
<dbReference type="Proteomes" id="UP000063789">
    <property type="component" value="Chromosome"/>
</dbReference>
<keyword evidence="7 8" id="KW-0472">Membrane</keyword>
<dbReference type="AlphaFoldDB" id="A0A0N9N8K3"/>
<keyword evidence="4" id="KW-1003">Cell membrane</keyword>